<reference evidence="2" key="1">
    <citation type="submission" date="2017-09" db="EMBL/GenBank/DDBJ databases">
        <title>Depth-based differentiation of microbial function through sediment-hosted aquifers and enrichment of novel symbionts in the deep terrestrial subsurface.</title>
        <authorList>
            <person name="Probst A.J."/>
            <person name="Ladd B."/>
            <person name="Jarett J.K."/>
            <person name="Geller-Mcgrath D.E."/>
            <person name="Sieber C.M.K."/>
            <person name="Emerson J.B."/>
            <person name="Anantharaman K."/>
            <person name="Thomas B.C."/>
            <person name="Malmstrom R."/>
            <person name="Stieglmeier M."/>
            <person name="Klingl A."/>
            <person name="Woyke T."/>
            <person name="Ryan C.M."/>
            <person name="Banfield J.F."/>
        </authorList>
    </citation>
    <scope>NUCLEOTIDE SEQUENCE [LARGE SCALE GENOMIC DNA]</scope>
</reference>
<dbReference type="SUPFAM" id="SSF103084">
    <property type="entry name" value="Holliday junction resolvase RusA"/>
    <property type="match status" value="1"/>
</dbReference>
<dbReference type="GO" id="GO:0006281">
    <property type="term" value="P:DNA repair"/>
    <property type="evidence" value="ECO:0007669"/>
    <property type="project" value="InterPro"/>
</dbReference>
<evidence type="ECO:0000313" key="2">
    <source>
        <dbReference type="Proteomes" id="UP000228687"/>
    </source>
</evidence>
<protein>
    <submittedName>
        <fullName evidence="1">RusA family crossover junction endodeoxyribonuclease</fullName>
    </submittedName>
</protein>
<dbReference type="AlphaFoldDB" id="A0A2H0YXP9"/>
<comment type="caution">
    <text evidence="1">The sequence shown here is derived from an EMBL/GenBank/DDBJ whole genome shotgun (WGS) entry which is preliminary data.</text>
</comment>
<name>A0A2H0YXP9_9BACT</name>
<dbReference type="EMBL" id="PEXT01000045">
    <property type="protein sequence ID" value="PIS43268.1"/>
    <property type="molecule type" value="Genomic_DNA"/>
</dbReference>
<feature type="non-terminal residue" evidence="1">
    <location>
        <position position="51"/>
    </location>
</feature>
<dbReference type="Proteomes" id="UP000228687">
    <property type="component" value="Unassembled WGS sequence"/>
</dbReference>
<dbReference type="InterPro" id="IPR008822">
    <property type="entry name" value="Endonuclease_RusA-like"/>
</dbReference>
<dbReference type="GO" id="GO:0000287">
    <property type="term" value="F:magnesium ion binding"/>
    <property type="evidence" value="ECO:0007669"/>
    <property type="project" value="InterPro"/>
</dbReference>
<evidence type="ECO:0000313" key="1">
    <source>
        <dbReference type="EMBL" id="PIS43268.1"/>
    </source>
</evidence>
<dbReference type="Pfam" id="PF05866">
    <property type="entry name" value="RusA"/>
    <property type="match status" value="1"/>
</dbReference>
<sequence>MENIIFFIPGEPVSQGRPRFARAGRHVRTYDPKKSRDWKAYVREVAARYAP</sequence>
<organism evidence="1 2">
    <name type="scientific">Candidatus Kaiserbacteria bacterium CG08_land_8_20_14_0_20_50_21</name>
    <dbReference type="NCBI Taxonomy" id="1974604"/>
    <lineage>
        <taxon>Bacteria</taxon>
        <taxon>Candidatus Kaiseribacteriota</taxon>
    </lineage>
</organism>
<gene>
    <name evidence="1" type="ORF">COT23_02205</name>
</gene>
<proteinExistence type="predicted"/>
<dbReference type="GO" id="GO:0006310">
    <property type="term" value="P:DNA recombination"/>
    <property type="evidence" value="ECO:0007669"/>
    <property type="project" value="InterPro"/>
</dbReference>
<dbReference type="InterPro" id="IPR036614">
    <property type="entry name" value="RusA-like_sf"/>
</dbReference>
<accession>A0A2H0YXP9</accession>